<keyword evidence="11" id="KW-0472">Membrane</keyword>
<dbReference type="SUPFAM" id="SSF53448">
    <property type="entry name" value="Nucleotide-diphospho-sugar transferases"/>
    <property type="match status" value="1"/>
</dbReference>
<dbReference type="InterPro" id="IPR035518">
    <property type="entry name" value="DPG_synthase"/>
</dbReference>
<evidence type="ECO:0000256" key="9">
    <source>
        <dbReference type="ARBA" id="ARBA00022968"/>
    </source>
</evidence>
<accession>A0A8J7TNC8</accession>
<comment type="similarity">
    <text evidence="3">Belongs to the glycosyltransferase 2 family.</text>
</comment>
<evidence type="ECO:0000313" key="15">
    <source>
        <dbReference type="Proteomes" id="UP000664277"/>
    </source>
</evidence>
<dbReference type="InterPro" id="IPR001173">
    <property type="entry name" value="Glyco_trans_2-like"/>
</dbReference>
<keyword evidence="8" id="KW-0256">Endoplasmic reticulum</keyword>
<evidence type="ECO:0000256" key="3">
    <source>
        <dbReference type="ARBA" id="ARBA00006739"/>
    </source>
</evidence>
<dbReference type="CDD" id="cd04188">
    <property type="entry name" value="DPG_synthase"/>
    <property type="match status" value="1"/>
</dbReference>
<comment type="catalytic activity">
    <reaction evidence="12">
        <text>a di-trans,poly-cis-dolichyl phosphate + UDP-alpha-D-glucose = a di-trans,poly-cis-dolichyl beta-D-glucosyl phosphate + UDP</text>
        <dbReference type="Rhea" id="RHEA:15401"/>
        <dbReference type="Rhea" id="RHEA-COMP:19498"/>
        <dbReference type="Rhea" id="RHEA-COMP:19502"/>
        <dbReference type="ChEBI" id="CHEBI:57525"/>
        <dbReference type="ChEBI" id="CHEBI:57683"/>
        <dbReference type="ChEBI" id="CHEBI:58223"/>
        <dbReference type="ChEBI" id="CHEBI:58885"/>
        <dbReference type="EC" id="2.4.1.117"/>
    </reaction>
    <physiologicalReaction direction="left-to-right" evidence="12">
        <dbReference type="Rhea" id="RHEA:15402"/>
    </physiologicalReaction>
</comment>
<evidence type="ECO:0000256" key="2">
    <source>
        <dbReference type="ARBA" id="ARBA00004922"/>
    </source>
</evidence>
<evidence type="ECO:0000256" key="5">
    <source>
        <dbReference type="ARBA" id="ARBA00022676"/>
    </source>
</evidence>
<keyword evidence="6" id="KW-0808">Transferase</keyword>
<evidence type="ECO:0000256" key="8">
    <source>
        <dbReference type="ARBA" id="ARBA00022824"/>
    </source>
</evidence>
<proteinExistence type="inferred from homology"/>
<sequence>MPFLSVIIPAYNEERRLPRTLESVYEFLLGELEKSGRTFEILVVDDGSLDGTVEVVEEFARHALDNTVRLVSYAPNQGKGFAVRTGMLKAEGQYLLMNDADGSSPIEEVERLLAATTSGGGGAKVVIGSRAKEDPTAKVNALAYRKYIGNTFNLIVQSLLLPGIHDTQCGFKLFERQAAQEIFSVARLNGFAFDVELLYIARLKGYAIKEVAINWNNVEGSKVNVLTDSPRMLIEVLIITIGAWFGRYAKAKV</sequence>
<dbReference type="PANTHER" id="PTHR10859:SF91">
    <property type="entry name" value="DOLICHYL-PHOSPHATE BETA-GLUCOSYLTRANSFERASE"/>
    <property type="match status" value="1"/>
</dbReference>
<dbReference type="Pfam" id="PF00535">
    <property type="entry name" value="Glycos_transf_2"/>
    <property type="match status" value="1"/>
</dbReference>
<evidence type="ECO:0000256" key="7">
    <source>
        <dbReference type="ARBA" id="ARBA00022692"/>
    </source>
</evidence>
<reference evidence="14" key="1">
    <citation type="submission" date="2021-02" db="EMBL/GenBank/DDBJ databases">
        <title>Genome-Resolved Metagenomics of a Microbial Community Performing Photosynthetic Biological Nutrient Removal.</title>
        <authorList>
            <person name="Mcdaniel E.A."/>
        </authorList>
    </citation>
    <scope>NUCLEOTIDE SEQUENCE</scope>
    <source>
        <strain evidence="14">UWPOB_OBS1</strain>
    </source>
</reference>
<keyword evidence="10" id="KW-1133">Transmembrane helix</keyword>
<dbReference type="Gene3D" id="3.90.550.10">
    <property type="entry name" value="Spore Coat Polysaccharide Biosynthesis Protein SpsA, Chain A"/>
    <property type="match status" value="1"/>
</dbReference>
<dbReference type="InterPro" id="IPR029044">
    <property type="entry name" value="Nucleotide-diphossugar_trans"/>
</dbReference>
<evidence type="ECO:0000256" key="10">
    <source>
        <dbReference type="ARBA" id="ARBA00022989"/>
    </source>
</evidence>
<keyword evidence="7" id="KW-0812">Transmembrane</keyword>
<dbReference type="GO" id="GO:0004581">
    <property type="term" value="F:dolichyl-phosphate beta-glucosyltransferase activity"/>
    <property type="evidence" value="ECO:0007669"/>
    <property type="project" value="UniProtKB-EC"/>
</dbReference>
<evidence type="ECO:0000259" key="13">
    <source>
        <dbReference type="Pfam" id="PF00535"/>
    </source>
</evidence>
<evidence type="ECO:0000256" key="12">
    <source>
        <dbReference type="ARBA" id="ARBA00045097"/>
    </source>
</evidence>
<comment type="caution">
    <text evidence="14">The sequence shown here is derived from an EMBL/GenBank/DDBJ whole genome shotgun (WGS) entry which is preliminary data.</text>
</comment>
<dbReference type="EMBL" id="JAFLCK010000023">
    <property type="protein sequence ID" value="MBN8661685.1"/>
    <property type="molecule type" value="Genomic_DNA"/>
</dbReference>
<evidence type="ECO:0000256" key="4">
    <source>
        <dbReference type="ARBA" id="ARBA00012583"/>
    </source>
</evidence>
<comment type="pathway">
    <text evidence="2">Protein modification; protein glycosylation.</text>
</comment>
<name>A0A8J7TNC8_9BACT</name>
<evidence type="ECO:0000256" key="11">
    <source>
        <dbReference type="ARBA" id="ARBA00023136"/>
    </source>
</evidence>
<dbReference type="EC" id="2.4.1.117" evidence="4"/>
<evidence type="ECO:0000256" key="6">
    <source>
        <dbReference type="ARBA" id="ARBA00022679"/>
    </source>
</evidence>
<dbReference type="GO" id="GO:0006487">
    <property type="term" value="P:protein N-linked glycosylation"/>
    <property type="evidence" value="ECO:0007669"/>
    <property type="project" value="TreeGrafter"/>
</dbReference>
<dbReference type="AlphaFoldDB" id="A0A8J7TNC8"/>
<organism evidence="14 15">
    <name type="scientific">Candidatus Obscuribacter phosphatis</name>
    <dbReference type="NCBI Taxonomy" id="1906157"/>
    <lineage>
        <taxon>Bacteria</taxon>
        <taxon>Bacillati</taxon>
        <taxon>Candidatus Melainabacteria</taxon>
        <taxon>Candidatus Obscuribacterales</taxon>
        <taxon>Candidatus Obscuribacteraceae</taxon>
        <taxon>Candidatus Obscuribacter</taxon>
    </lineage>
</organism>
<evidence type="ECO:0000256" key="1">
    <source>
        <dbReference type="ARBA" id="ARBA00004389"/>
    </source>
</evidence>
<protein>
    <recommendedName>
        <fullName evidence="4">dolichyl-phosphate beta-glucosyltransferase</fullName>
        <ecNumber evidence="4">2.4.1.117</ecNumber>
    </recommendedName>
</protein>
<dbReference type="Proteomes" id="UP000664277">
    <property type="component" value="Unassembled WGS sequence"/>
</dbReference>
<gene>
    <name evidence="14" type="ORF">J0M35_15065</name>
</gene>
<comment type="subcellular location">
    <subcellularLocation>
        <location evidence="1">Endoplasmic reticulum membrane</location>
        <topology evidence="1">Single-pass membrane protein</topology>
    </subcellularLocation>
</comment>
<keyword evidence="9" id="KW-0735">Signal-anchor</keyword>
<keyword evidence="5" id="KW-0328">Glycosyltransferase</keyword>
<dbReference type="PANTHER" id="PTHR10859">
    <property type="entry name" value="GLYCOSYL TRANSFERASE"/>
    <property type="match status" value="1"/>
</dbReference>
<feature type="domain" description="Glycosyltransferase 2-like" evidence="13">
    <location>
        <begin position="5"/>
        <end position="183"/>
    </location>
</feature>
<evidence type="ECO:0000313" key="14">
    <source>
        <dbReference type="EMBL" id="MBN8661685.1"/>
    </source>
</evidence>